<reference evidence="2" key="1">
    <citation type="submission" date="2023-03" db="EMBL/GenBank/DDBJ databases">
        <authorList>
            <person name="Julca I."/>
        </authorList>
    </citation>
    <scope>NUCLEOTIDE SEQUENCE</scope>
</reference>
<dbReference type="AlphaFoldDB" id="A0AAV1ECR0"/>
<dbReference type="Pfam" id="PF07172">
    <property type="entry name" value="GRP"/>
    <property type="match status" value="1"/>
</dbReference>
<keyword evidence="3" id="KW-1185">Reference proteome</keyword>
<dbReference type="Proteomes" id="UP001161247">
    <property type="component" value="Chromosome 9"/>
</dbReference>
<evidence type="ECO:0000313" key="2">
    <source>
        <dbReference type="EMBL" id="CAI9117517.1"/>
    </source>
</evidence>
<gene>
    <name evidence="2" type="ORF">OLC1_LOCUS23568</name>
</gene>
<evidence type="ECO:0000313" key="3">
    <source>
        <dbReference type="Proteomes" id="UP001161247"/>
    </source>
</evidence>
<dbReference type="EMBL" id="OX459126">
    <property type="protein sequence ID" value="CAI9117517.1"/>
    <property type="molecule type" value="Genomic_DNA"/>
</dbReference>
<evidence type="ECO:0000256" key="1">
    <source>
        <dbReference type="SAM" id="SignalP"/>
    </source>
</evidence>
<keyword evidence="1" id="KW-0732">Signal</keyword>
<feature type="signal peptide" evidence="1">
    <location>
        <begin position="1"/>
        <end position="24"/>
    </location>
</feature>
<organism evidence="2 3">
    <name type="scientific">Oldenlandia corymbosa var. corymbosa</name>
    <dbReference type="NCBI Taxonomy" id="529605"/>
    <lineage>
        <taxon>Eukaryota</taxon>
        <taxon>Viridiplantae</taxon>
        <taxon>Streptophyta</taxon>
        <taxon>Embryophyta</taxon>
        <taxon>Tracheophyta</taxon>
        <taxon>Spermatophyta</taxon>
        <taxon>Magnoliopsida</taxon>
        <taxon>eudicotyledons</taxon>
        <taxon>Gunneridae</taxon>
        <taxon>Pentapetalae</taxon>
        <taxon>asterids</taxon>
        <taxon>lamiids</taxon>
        <taxon>Gentianales</taxon>
        <taxon>Rubiaceae</taxon>
        <taxon>Rubioideae</taxon>
        <taxon>Spermacoceae</taxon>
        <taxon>Hedyotis-Oldenlandia complex</taxon>
        <taxon>Oldenlandia</taxon>
    </lineage>
</organism>
<protein>
    <submittedName>
        <fullName evidence="2">OLC1v1018917C1</fullName>
    </submittedName>
</protein>
<accession>A0AAV1ECR0</accession>
<dbReference type="PANTHER" id="PTHR37389:SF16">
    <property type="entry name" value="GLYCINE-RICH CELL WALL STRUCTURAL PROTEIN"/>
    <property type="match status" value="1"/>
</dbReference>
<feature type="chain" id="PRO_5043751607" evidence="1">
    <location>
        <begin position="25"/>
        <end position="115"/>
    </location>
</feature>
<name>A0AAV1ECR0_OLDCO</name>
<dbReference type="PANTHER" id="PTHR37389">
    <property type="entry name" value="NODULIN-24"/>
    <property type="match status" value="1"/>
</dbReference>
<proteinExistence type="predicted"/>
<sequence>MSSKAILFLVLMALVLMIASEVSARDLAETNAAETNGLEESKYTTDGHYGGGYRGGGYGNMQPRQMGMVVVVGMEKWVLSVAIPAEDMVVADLVAVEAVIMEMVANVARFRDKEC</sequence>
<dbReference type="InterPro" id="IPR010800">
    <property type="entry name" value="GRP"/>
</dbReference>